<dbReference type="KEGG" id="pmf:P9303_03121"/>
<dbReference type="Proteomes" id="UP000002274">
    <property type="component" value="Chromosome"/>
</dbReference>
<evidence type="ECO:0000313" key="1">
    <source>
        <dbReference type="EMBL" id="ABM77065.1"/>
    </source>
</evidence>
<sequence length="86" mass="9745">MICARIRSIVATVHSIGVSFAKLNNFVRGDWSVWLPVDIIRSLISFYGVTKISSTVSSLWRILLMACVNKWFAYGLEYSLNDLSED</sequence>
<dbReference type="EMBL" id="CP000554">
    <property type="protein sequence ID" value="ABM77065.1"/>
    <property type="molecule type" value="Genomic_DNA"/>
</dbReference>
<evidence type="ECO:0000313" key="2">
    <source>
        <dbReference type="Proteomes" id="UP000002274"/>
    </source>
</evidence>
<dbReference type="HOGENOM" id="CLU_2603178_0_0_3"/>
<reference evidence="1 2" key="1">
    <citation type="journal article" date="2007" name="PLoS Genet.">
        <title>Patterns and implications of gene gain and loss in the evolution of Prochlorococcus.</title>
        <authorList>
            <person name="Kettler G.C."/>
            <person name="Martiny A.C."/>
            <person name="Huang K."/>
            <person name="Zucker J."/>
            <person name="Coleman M.L."/>
            <person name="Rodrigue S."/>
            <person name="Chen F."/>
            <person name="Lapidus A."/>
            <person name="Ferriera S."/>
            <person name="Johnson J."/>
            <person name="Steglich C."/>
            <person name="Church G.M."/>
            <person name="Richardson P."/>
            <person name="Chisholm S.W."/>
        </authorList>
    </citation>
    <scope>NUCLEOTIDE SEQUENCE [LARGE SCALE GENOMIC DNA]</scope>
    <source>
        <strain evidence="1 2">MIT 9303</strain>
    </source>
</reference>
<name>A2C6F5_PROM3</name>
<protein>
    <submittedName>
        <fullName evidence="1">Uncharacterized protein</fullName>
    </submittedName>
</protein>
<dbReference type="AlphaFoldDB" id="A2C6F5"/>
<proteinExistence type="predicted"/>
<accession>A2C6F5</accession>
<gene>
    <name evidence="1" type="ordered locus">P9303_03121</name>
</gene>
<organism evidence="1 2">
    <name type="scientific">Prochlorococcus marinus (strain MIT 9303)</name>
    <dbReference type="NCBI Taxonomy" id="59922"/>
    <lineage>
        <taxon>Bacteria</taxon>
        <taxon>Bacillati</taxon>
        <taxon>Cyanobacteriota</taxon>
        <taxon>Cyanophyceae</taxon>
        <taxon>Synechococcales</taxon>
        <taxon>Prochlorococcaceae</taxon>
        <taxon>Prochlorococcus</taxon>
    </lineage>
</organism>